<keyword evidence="1" id="KW-0143">Chaperone</keyword>
<sequence>MTHAAMAATGQPSHQDVPLARERAALYAWFATVYAEEMPEDRLAGWLGHGADPLLQALADGGMEREVQAVRHSLQAMAGIPDIQLELAADYAQCFLLDARSSAPLYASCYQPGTAPRLFGATADRLAAYMASHDLRTDPDCREPMDHLAMELELLSWMILNDPPATQAMQQDLLDWLPAFNERCQSISDRFGFYPAITALLLQVVLNDHDE</sequence>
<dbReference type="InterPro" id="IPR036411">
    <property type="entry name" value="TorD-like_sf"/>
</dbReference>
<dbReference type="Gene3D" id="1.20.1280.20">
    <property type="entry name" value="HscB, C-terminal domain"/>
    <property type="match status" value="1"/>
</dbReference>
<organism evidence="2 3">
    <name type="scientific">Laribacter hongkongensis</name>
    <dbReference type="NCBI Taxonomy" id="168471"/>
    <lineage>
        <taxon>Bacteria</taxon>
        <taxon>Pseudomonadati</taxon>
        <taxon>Pseudomonadota</taxon>
        <taxon>Betaproteobacteria</taxon>
        <taxon>Neisseriales</taxon>
        <taxon>Aquaspirillaceae</taxon>
        <taxon>Laribacter</taxon>
    </lineage>
</organism>
<dbReference type="RefSeq" id="WP_088860432.1">
    <property type="nucleotide sequence ID" value="NZ_CP022115.1"/>
</dbReference>
<dbReference type="NCBIfam" id="NF003442">
    <property type="entry name" value="PRK04976.1"/>
    <property type="match status" value="1"/>
</dbReference>
<evidence type="ECO:0000313" key="2">
    <source>
        <dbReference type="EMBL" id="ASJ23970.1"/>
    </source>
</evidence>
<dbReference type="Proteomes" id="UP000197424">
    <property type="component" value="Chromosome"/>
</dbReference>
<dbReference type="Pfam" id="PF02613">
    <property type="entry name" value="Nitrate_red_del"/>
    <property type="match status" value="1"/>
</dbReference>
<dbReference type="GO" id="GO:0051259">
    <property type="term" value="P:protein complex oligomerization"/>
    <property type="evidence" value="ECO:0007669"/>
    <property type="project" value="InterPro"/>
</dbReference>
<reference evidence="3" key="1">
    <citation type="submission" date="2017-06" db="EMBL/GenBank/DDBJ databases">
        <title>Whole genome sequence of Laribacter hongkongensis LHGZ1.</title>
        <authorList>
            <person name="Chen D."/>
            <person name="Wu H."/>
            <person name="Chen J."/>
        </authorList>
    </citation>
    <scope>NUCLEOTIDE SEQUENCE [LARGE SCALE GENOMIC DNA]</scope>
    <source>
        <strain evidence="3">LHGZ1</strain>
    </source>
</reference>
<dbReference type="PANTHER" id="PTHR34227">
    <property type="entry name" value="CHAPERONE PROTEIN YCDY"/>
    <property type="match status" value="1"/>
</dbReference>
<name>A0A248LGR7_9NEIS</name>
<dbReference type="EMBL" id="CP022115">
    <property type="protein sequence ID" value="ASJ23970.1"/>
    <property type="molecule type" value="Genomic_DNA"/>
</dbReference>
<dbReference type="InterPro" id="IPR036386">
    <property type="entry name" value="HscB_C_sf"/>
</dbReference>
<dbReference type="Gene3D" id="1.20.120.1820">
    <property type="match status" value="1"/>
</dbReference>
<protein>
    <submittedName>
        <fullName evidence="2">Cytoplasmic chaperone TorD family protein</fullName>
    </submittedName>
</protein>
<dbReference type="InterPro" id="IPR050289">
    <property type="entry name" value="TorD/DmsD_chaperones"/>
</dbReference>
<dbReference type="AlphaFoldDB" id="A0A248LGR7"/>
<evidence type="ECO:0000256" key="1">
    <source>
        <dbReference type="ARBA" id="ARBA00023186"/>
    </source>
</evidence>
<gene>
    <name evidence="2" type="ORF">LHGZ1_1139</name>
</gene>
<dbReference type="InterPro" id="IPR020945">
    <property type="entry name" value="DMSO/NO3_reduct_chaperone"/>
</dbReference>
<dbReference type="SUPFAM" id="SSF89155">
    <property type="entry name" value="TorD-like"/>
    <property type="match status" value="1"/>
</dbReference>
<proteinExistence type="predicted"/>
<dbReference type="PANTHER" id="PTHR34227:SF11">
    <property type="entry name" value="CHAPERONE PROTEIN TORD"/>
    <property type="match status" value="1"/>
</dbReference>
<evidence type="ECO:0000313" key="3">
    <source>
        <dbReference type="Proteomes" id="UP000197424"/>
    </source>
</evidence>
<accession>A0A248LGR7</accession>
<dbReference type="OrthoDB" id="7849731at2"/>